<gene>
    <name evidence="3" type="ORF">SAMN04488513_102548</name>
</gene>
<dbReference type="Pfam" id="PF18620">
    <property type="entry name" value="DUF5627"/>
    <property type="match status" value="1"/>
</dbReference>
<name>A0A1M6FTG8_9FLAO</name>
<organism evidence="3 4">
    <name type="scientific">Pseudozobellia thermophila</name>
    <dbReference type="NCBI Taxonomy" id="192903"/>
    <lineage>
        <taxon>Bacteria</taxon>
        <taxon>Pseudomonadati</taxon>
        <taxon>Bacteroidota</taxon>
        <taxon>Flavobacteriia</taxon>
        <taxon>Flavobacteriales</taxon>
        <taxon>Flavobacteriaceae</taxon>
        <taxon>Pseudozobellia</taxon>
    </lineage>
</organism>
<feature type="domain" description="DUF5627" evidence="2">
    <location>
        <begin position="198"/>
        <end position="330"/>
    </location>
</feature>
<accession>A0A1M6FTG8</accession>
<dbReference type="Proteomes" id="UP000184543">
    <property type="component" value="Unassembled WGS sequence"/>
</dbReference>
<dbReference type="InterPro" id="IPR013728">
    <property type="entry name" value="BT_3987-like_N"/>
</dbReference>
<dbReference type="RefSeq" id="WP_072991466.1">
    <property type="nucleotide sequence ID" value="NZ_FQYU01000002.1"/>
</dbReference>
<sequence>MNTKYFISILAALVLVSCSNTEPEFDDFDIQTVYFPYQTPARTLVLGNYDQGFNDNDNAHRFEITALMTGVYSNEEERKVHFEVDNGLLANVANVKALPAEYYTFETLSPVSIPSGDTKARIQVQLYDDFFNDTLSFGKVNTTNYVIPLRITRAENIDSVLTGRSFAAVDNPDRVNAAHWDIQPKDYTLFGIKYMNRFHGNYLRRGQDMITSGTPTLGREYNAEFTVDDEVVFVETSGFNKVHLENIIGRGENSSPGNVAIELSFDGDACTISSYKDDPYNVSGTGQFVEGGDTWGGKPRDVIYLDYTYTDTDNSETHAVKDTLVIRDRTAVFEEFEIELK</sequence>
<keyword evidence="4" id="KW-1185">Reference proteome</keyword>
<dbReference type="Gene3D" id="2.40.128.420">
    <property type="match status" value="1"/>
</dbReference>
<feature type="domain" description="BT-3987-like N-terminal" evidence="1">
    <location>
        <begin position="32"/>
        <end position="156"/>
    </location>
</feature>
<evidence type="ECO:0000259" key="2">
    <source>
        <dbReference type="Pfam" id="PF18620"/>
    </source>
</evidence>
<evidence type="ECO:0008006" key="5">
    <source>
        <dbReference type="Google" id="ProtNLM"/>
    </source>
</evidence>
<evidence type="ECO:0000313" key="3">
    <source>
        <dbReference type="EMBL" id="SHJ01014.1"/>
    </source>
</evidence>
<dbReference type="STRING" id="192903.SAMN04488513_102548"/>
<dbReference type="InterPro" id="IPR040580">
    <property type="entry name" value="DUF5627"/>
</dbReference>
<dbReference type="EMBL" id="FQYU01000002">
    <property type="protein sequence ID" value="SHJ01014.1"/>
    <property type="molecule type" value="Genomic_DNA"/>
</dbReference>
<dbReference type="PROSITE" id="PS51257">
    <property type="entry name" value="PROKAR_LIPOPROTEIN"/>
    <property type="match status" value="1"/>
</dbReference>
<evidence type="ECO:0000313" key="4">
    <source>
        <dbReference type="Proteomes" id="UP000184543"/>
    </source>
</evidence>
<evidence type="ECO:0000259" key="1">
    <source>
        <dbReference type="Pfam" id="PF08522"/>
    </source>
</evidence>
<dbReference type="OrthoDB" id="1041979at2"/>
<dbReference type="Gene3D" id="2.60.40.1740">
    <property type="entry name" value="hypothetical protein (bacova_03559)"/>
    <property type="match status" value="1"/>
</dbReference>
<proteinExistence type="predicted"/>
<dbReference type="AlphaFoldDB" id="A0A1M6FTG8"/>
<reference evidence="4" key="1">
    <citation type="submission" date="2016-11" db="EMBL/GenBank/DDBJ databases">
        <authorList>
            <person name="Varghese N."/>
            <person name="Submissions S."/>
        </authorList>
    </citation>
    <scope>NUCLEOTIDE SEQUENCE [LARGE SCALE GENOMIC DNA]</scope>
    <source>
        <strain evidence="4">DSM 19858</strain>
    </source>
</reference>
<protein>
    <recommendedName>
        <fullName evidence="5">DUF1735 domain-containing protein</fullName>
    </recommendedName>
</protein>
<dbReference type="Pfam" id="PF08522">
    <property type="entry name" value="BT_3987-like_N"/>
    <property type="match status" value="1"/>
</dbReference>